<dbReference type="InterPro" id="IPR014710">
    <property type="entry name" value="RmlC-like_jellyroll"/>
</dbReference>
<dbReference type="Proteomes" id="UP000031572">
    <property type="component" value="Unassembled WGS sequence"/>
</dbReference>
<evidence type="ECO:0000259" key="4">
    <source>
        <dbReference type="Pfam" id="PF00027"/>
    </source>
</evidence>
<feature type="domain" description="Cyclic nucleotide-binding" evidence="4">
    <location>
        <begin position="39"/>
        <end position="118"/>
    </location>
</feature>
<keyword evidence="2" id="KW-0238">DNA-binding</keyword>
<name>A0A0C2BPL0_9BURK</name>
<dbReference type="EMBL" id="JWJG01000028">
    <property type="protein sequence ID" value="KIF83230.1"/>
    <property type="molecule type" value="Genomic_DNA"/>
</dbReference>
<dbReference type="SUPFAM" id="SSF46785">
    <property type="entry name" value="Winged helix' DNA-binding domain"/>
    <property type="match status" value="1"/>
</dbReference>
<evidence type="ECO:0000259" key="5">
    <source>
        <dbReference type="Pfam" id="PF13545"/>
    </source>
</evidence>
<evidence type="ECO:0000256" key="3">
    <source>
        <dbReference type="ARBA" id="ARBA00023163"/>
    </source>
</evidence>
<keyword evidence="7" id="KW-1185">Reference proteome</keyword>
<dbReference type="Pfam" id="PF00027">
    <property type="entry name" value="cNMP_binding"/>
    <property type="match status" value="1"/>
</dbReference>
<dbReference type="RefSeq" id="WP_040041858.1">
    <property type="nucleotide sequence ID" value="NZ_JWJG01000028.1"/>
</dbReference>
<dbReference type="STRING" id="709839.TSA66_24215"/>
<keyword evidence="3" id="KW-0804">Transcription</keyword>
<dbReference type="GO" id="GO:0005829">
    <property type="term" value="C:cytosol"/>
    <property type="evidence" value="ECO:0007669"/>
    <property type="project" value="TreeGrafter"/>
</dbReference>
<comment type="caution">
    <text evidence="6">The sequence shown here is derived from an EMBL/GenBank/DDBJ whole genome shotgun (WGS) entry which is preliminary data.</text>
</comment>
<dbReference type="InterPro" id="IPR036390">
    <property type="entry name" value="WH_DNA-bd_sf"/>
</dbReference>
<dbReference type="InterPro" id="IPR012318">
    <property type="entry name" value="HTH_CRP"/>
</dbReference>
<evidence type="ECO:0000256" key="2">
    <source>
        <dbReference type="ARBA" id="ARBA00023125"/>
    </source>
</evidence>
<dbReference type="OrthoDB" id="8969464at2"/>
<dbReference type="PANTHER" id="PTHR24567:SF74">
    <property type="entry name" value="HTH-TYPE TRANSCRIPTIONAL REGULATOR ARCR"/>
    <property type="match status" value="1"/>
</dbReference>
<protein>
    <submittedName>
        <fullName evidence="6">Uncharacterized protein</fullName>
    </submittedName>
</protein>
<reference evidence="6 7" key="1">
    <citation type="submission" date="2014-12" db="EMBL/GenBank/DDBJ databases">
        <title>Denitrispirillum autotrophicum gen. nov., sp. nov., Denitrifying, Facultatively Autotrophic Bacteria Isolated from Rice Paddy Soil.</title>
        <authorList>
            <person name="Ishii S."/>
            <person name="Ashida N."/>
            <person name="Ohno H."/>
            <person name="Otsuka S."/>
            <person name="Yokota A."/>
            <person name="Senoo K."/>
        </authorList>
    </citation>
    <scope>NUCLEOTIDE SEQUENCE [LARGE SCALE GENOMIC DNA]</scope>
    <source>
        <strain evidence="6 7">TSA66</strain>
    </source>
</reference>
<evidence type="ECO:0000256" key="1">
    <source>
        <dbReference type="ARBA" id="ARBA00023015"/>
    </source>
</evidence>
<dbReference type="AlphaFoldDB" id="A0A0C2BPL0"/>
<keyword evidence="1" id="KW-0805">Transcription regulation</keyword>
<proteinExistence type="predicted"/>
<dbReference type="InterPro" id="IPR036388">
    <property type="entry name" value="WH-like_DNA-bd_sf"/>
</dbReference>
<dbReference type="GO" id="GO:0003700">
    <property type="term" value="F:DNA-binding transcription factor activity"/>
    <property type="evidence" value="ECO:0007669"/>
    <property type="project" value="TreeGrafter"/>
</dbReference>
<organism evidence="6 7">
    <name type="scientific">Noviherbaspirillum autotrophicum</name>
    <dbReference type="NCBI Taxonomy" id="709839"/>
    <lineage>
        <taxon>Bacteria</taxon>
        <taxon>Pseudomonadati</taxon>
        <taxon>Pseudomonadota</taxon>
        <taxon>Betaproteobacteria</taxon>
        <taxon>Burkholderiales</taxon>
        <taxon>Oxalobacteraceae</taxon>
        <taxon>Noviherbaspirillum</taxon>
    </lineage>
</organism>
<dbReference type="Gene3D" id="1.10.10.10">
    <property type="entry name" value="Winged helix-like DNA-binding domain superfamily/Winged helix DNA-binding domain"/>
    <property type="match status" value="1"/>
</dbReference>
<dbReference type="PANTHER" id="PTHR24567">
    <property type="entry name" value="CRP FAMILY TRANSCRIPTIONAL REGULATORY PROTEIN"/>
    <property type="match status" value="1"/>
</dbReference>
<dbReference type="InterPro" id="IPR018490">
    <property type="entry name" value="cNMP-bd_dom_sf"/>
</dbReference>
<accession>A0A0C2BPL0</accession>
<dbReference type="Gene3D" id="2.60.120.10">
    <property type="entry name" value="Jelly Rolls"/>
    <property type="match status" value="1"/>
</dbReference>
<dbReference type="SUPFAM" id="SSF51206">
    <property type="entry name" value="cAMP-binding domain-like"/>
    <property type="match status" value="1"/>
</dbReference>
<sequence length="241" mass="26901">MTAIAQSDRGCKNTLLARLPEEDYQALAPHLQLVPTPFNTVLFERDKPIEYVYFPCSGAHSVLAVMQDGAMVEVGTVGNEGLSTVEILIGGDVASERVVCQVPGESLRMPAARFREAVTGDTALRRIAHRYLQAYISQVSQSVACNRLHSIEERFARWVLMSHDRVPGDELQLTQEYLACMLGVHRPSVSLVARTFQQAGIIKYSRGIITILDRPALEEACCECYFVVRRQFERILGVWSS</sequence>
<gene>
    <name evidence="6" type="ORF">TSA66_24215</name>
</gene>
<feature type="domain" description="HTH crp-type" evidence="5">
    <location>
        <begin position="153"/>
        <end position="219"/>
    </location>
</feature>
<evidence type="ECO:0000313" key="6">
    <source>
        <dbReference type="EMBL" id="KIF83230.1"/>
    </source>
</evidence>
<dbReference type="Pfam" id="PF13545">
    <property type="entry name" value="HTH_Crp_2"/>
    <property type="match status" value="1"/>
</dbReference>
<dbReference type="GO" id="GO:0003677">
    <property type="term" value="F:DNA binding"/>
    <property type="evidence" value="ECO:0007669"/>
    <property type="project" value="UniProtKB-KW"/>
</dbReference>
<dbReference type="InterPro" id="IPR050397">
    <property type="entry name" value="Env_Response_Regulators"/>
</dbReference>
<dbReference type="CDD" id="cd00038">
    <property type="entry name" value="CAP_ED"/>
    <property type="match status" value="1"/>
</dbReference>
<evidence type="ECO:0000313" key="7">
    <source>
        <dbReference type="Proteomes" id="UP000031572"/>
    </source>
</evidence>
<dbReference type="InterPro" id="IPR000595">
    <property type="entry name" value="cNMP-bd_dom"/>
</dbReference>